<name>A0A7R9ZBZ1_9STRA</name>
<evidence type="ECO:0000313" key="1">
    <source>
        <dbReference type="EMBL" id="CAD8318325.1"/>
    </source>
</evidence>
<dbReference type="AlphaFoldDB" id="A0A7R9ZBZ1"/>
<organism evidence="1">
    <name type="scientific">Pseudictyota dubia</name>
    <dbReference type="NCBI Taxonomy" id="2749911"/>
    <lineage>
        <taxon>Eukaryota</taxon>
        <taxon>Sar</taxon>
        <taxon>Stramenopiles</taxon>
        <taxon>Ochrophyta</taxon>
        <taxon>Bacillariophyta</taxon>
        <taxon>Mediophyceae</taxon>
        <taxon>Biddulphiophycidae</taxon>
        <taxon>Eupodiscales</taxon>
        <taxon>Odontellaceae</taxon>
        <taxon>Pseudictyota</taxon>
    </lineage>
</organism>
<reference evidence="1" key="1">
    <citation type="submission" date="2021-01" db="EMBL/GenBank/DDBJ databases">
        <authorList>
            <person name="Corre E."/>
            <person name="Pelletier E."/>
            <person name="Niang G."/>
            <person name="Scheremetjew M."/>
            <person name="Finn R."/>
            <person name="Kale V."/>
            <person name="Holt S."/>
            <person name="Cochrane G."/>
            <person name="Meng A."/>
            <person name="Brown T."/>
            <person name="Cohen L."/>
        </authorList>
    </citation>
    <scope>NUCLEOTIDE SEQUENCE</scope>
    <source>
        <strain evidence="1">CCMP147</strain>
    </source>
</reference>
<dbReference type="EMBL" id="HBED01034151">
    <property type="protein sequence ID" value="CAD8318325.1"/>
    <property type="molecule type" value="Transcribed_RNA"/>
</dbReference>
<sequence length="615" mass="71958">MKSQHRSNDEVQICQASTQYDSISSLDGRTLVSIFQYVGSGRCSPCHSSPPRHVDNAVRTSIRMHKTIAMISKRFSKLCRSSLAEILGPVNADLTYQERFGERRAIEMYWAHSFWLIRHRIQLASLVCDRRYNNLLVVGLILQTCDTSRLHTLILPSFYDRQPVFVALPQCRGDYFGCKSFDLSRRIEDREAKHIIYRMTGVRMRSAVLTRDRLNDLLRKKCCSVRELHYTIEVLRREQITEALERYNTVFEELTYLRHLTLELHAQYSIDVCLLHEKSLSRFEHIEHFVAHRRLDKAGHDLFCKETQEFAVEIQPVTEMRQQSSCCILPLLGDDLLIQIFSWLGGKQRSDGKSFDSLTINASSHDNLPSNLAQSFVLHKTTALVSKQFYQLCSKSDNLSQIVGMIDANFLDSKYQRGSHRCEIFWKHAFWLIRSRLTLASLLVDKRYGNILLVSLLLQTCNTSQMHTLVVPCFYDRETRYAFLPQHKSPDCYRLKCFDLSQRNERNEANRIIEDFIGPIEWGVPTRAQLYRTIGKECLALQNLHIAIEMHHRNDTNTLLNVLRTDVVEKRPIHQLLLEMYARQPSTMMWLYRKSCDYFEHLDRFRAYPHHLLSL</sequence>
<accession>A0A7R9ZBZ1</accession>
<proteinExistence type="predicted"/>
<gene>
    <name evidence="1" type="ORF">TDUB1175_LOCUS17120</name>
</gene>
<protein>
    <submittedName>
        <fullName evidence="1">Uncharacterized protein</fullName>
    </submittedName>
</protein>